<dbReference type="PANTHER" id="PTHR37529">
    <property type="entry name" value="TRANSPOSASE INSG FOR INSERTION SEQUENCE ELEMENT IS4-RELATED"/>
    <property type="match status" value="1"/>
</dbReference>
<dbReference type="NCBIfam" id="NF033592">
    <property type="entry name" value="transpos_IS4_1"/>
    <property type="match status" value="1"/>
</dbReference>
<keyword evidence="3" id="KW-1185">Reference proteome</keyword>
<protein>
    <submittedName>
        <fullName evidence="2">Transposase DDE domain protein</fullName>
    </submittedName>
</protein>
<proteinExistence type="predicted"/>
<dbReference type="KEGG" id="aagg:ETAA8_46240"/>
<evidence type="ECO:0000313" key="2">
    <source>
        <dbReference type="EMBL" id="QDU29512.1"/>
    </source>
</evidence>
<dbReference type="InterPro" id="IPR012337">
    <property type="entry name" value="RNaseH-like_sf"/>
</dbReference>
<dbReference type="InterPro" id="IPR047952">
    <property type="entry name" value="Transpos_IS4"/>
</dbReference>
<gene>
    <name evidence="2" type="ORF">ETAA8_46240</name>
</gene>
<evidence type="ECO:0000259" key="1">
    <source>
        <dbReference type="Pfam" id="PF01609"/>
    </source>
</evidence>
<dbReference type="GO" id="GO:0003677">
    <property type="term" value="F:DNA binding"/>
    <property type="evidence" value="ECO:0007669"/>
    <property type="project" value="InterPro"/>
</dbReference>
<accession>A0A517YH37</accession>
<dbReference type="GO" id="GO:0004803">
    <property type="term" value="F:transposase activity"/>
    <property type="evidence" value="ECO:0007669"/>
    <property type="project" value="InterPro"/>
</dbReference>
<evidence type="ECO:0000313" key="3">
    <source>
        <dbReference type="Proteomes" id="UP000315017"/>
    </source>
</evidence>
<dbReference type="PANTHER" id="PTHR37529:SF1">
    <property type="entry name" value="TRANSPOSASE INSG FOR INSERTION SEQUENCE ELEMENT IS4-RELATED"/>
    <property type="match status" value="1"/>
</dbReference>
<organism evidence="2 3">
    <name type="scientific">Anatilimnocola aggregata</name>
    <dbReference type="NCBI Taxonomy" id="2528021"/>
    <lineage>
        <taxon>Bacteria</taxon>
        <taxon>Pseudomonadati</taxon>
        <taxon>Planctomycetota</taxon>
        <taxon>Planctomycetia</taxon>
        <taxon>Pirellulales</taxon>
        <taxon>Pirellulaceae</taxon>
        <taxon>Anatilimnocola</taxon>
    </lineage>
</organism>
<dbReference type="InterPro" id="IPR002559">
    <property type="entry name" value="Transposase_11"/>
</dbReference>
<name>A0A517YH37_9BACT</name>
<sequence length="316" mass="36500">MPDTLENQQAYPQPPQQRPGLRVPLMRIAVVFSLACGAVLDVGTCRYAGKGQSELGLLRQMWSVFQPRSIMLADRLICAWTELVMLKQRNVDCVCRFTSHRKTDFRRGQRLGNDDHIVTWNKPMKPRTIDRKTYDTLPDSLTIRECRIQLSQPGFRVRVLVIATTLLDHIAYPPSELAELYRARWNAELALKSLKQTMQMDVLRCKTPELVRKELWTHILAYNLIRTILAQAAQKHQLEPRSLSFKGAIQTLEAFQPVIALQGEQNTAHRLSLYHELLDAIAVHCVADRPDRYEPRLKKRHAKNFAYLRKPRADQT</sequence>
<dbReference type="AlphaFoldDB" id="A0A517YH37"/>
<dbReference type="Pfam" id="PF01609">
    <property type="entry name" value="DDE_Tnp_1"/>
    <property type="match status" value="1"/>
</dbReference>
<dbReference type="SUPFAM" id="SSF53098">
    <property type="entry name" value="Ribonuclease H-like"/>
    <property type="match status" value="1"/>
</dbReference>
<dbReference type="GO" id="GO:0006313">
    <property type="term" value="P:DNA transposition"/>
    <property type="evidence" value="ECO:0007669"/>
    <property type="project" value="InterPro"/>
</dbReference>
<feature type="domain" description="Transposase IS4-like" evidence="1">
    <location>
        <begin position="86"/>
        <end position="224"/>
    </location>
</feature>
<dbReference type="EMBL" id="CP036274">
    <property type="protein sequence ID" value="QDU29512.1"/>
    <property type="molecule type" value="Genomic_DNA"/>
</dbReference>
<dbReference type="Proteomes" id="UP000315017">
    <property type="component" value="Chromosome"/>
</dbReference>
<reference evidence="2 3" key="1">
    <citation type="submission" date="2019-02" db="EMBL/GenBank/DDBJ databases">
        <title>Deep-cultivation of Planctomycetes and their phenomic and genomic characterization uncovers novel biology.</title>
        <authorList>
            <person name="Wiegand S."/>
            <person name="Jogler M."/>
            <person name="Boedeker C."/>
            <person name="Pinto D."/>
            <person name="Vollmers J."/>
            <person name="Rivas-Marin E."/>
            <person name="Kohn T."/>
            <person name="Peeters S.H."/>
            <person name="Heuer A."/>
            <person name="Rast P."/>
            <person name="Oberbeckmann S."/>
            <person name="Bunk B."/>
            <person name="Jeske O."/>
            <person name="Meyerdierks A."/>
            <person name="Storesund J.E."/>
            <person name="Kallscheuer N."/>
            <person name="Luecker S."/>
            <person name="Lage O.M."/>
            <person name="Pohl T."/>
            <person name="Merkel B.J."/>
            <person name="Hornburger P."/>
            <person name="Mueller R.-W."/>
            <person name="Bruemmer F."/>
            <person name="Labrenz M."/>
            <person name="Spormann A.M."/>
            <person name="Op den Camp H."/>
            <person name="Overmann J."/>
            <person name="Amann R."/>
            <person name="Jetten M.S.M."/>
            <person name="Mascher T."/>
            <person name="Medema M.H."/>
            <person name="Devos D.P."/>
            <person name="Kaster A.-K."/>
            <person name="Ovreas L."/>
            <person name="Rohde M."/>
            <person name="Galperin M.Y."/>
            <person name="Jogler C."/>
        </authorList>
    </citation>
    <scope>NUCLEOTIDE SEQUENCE [LARGE SCALE GENOMIC DNA]</scope>
    <source>
        <strain evidence="2 3">ETA_A8</strain>
    </source>
</reference>